<evidence type="ECO:0000313" key="2">
    <source>
        <dbReference type="Proteomes" id="UP000199614"/>
    </source>
</evidence>
<accession>A0A1I5IWG8</accession>
<feature type="non-terminal residue" evidence="1">
    <location>
        <position position="1"/>
    </location>
</feature>
<dbReference type="EMBL" id="FOUY01000144">
    <property type="protein sequence ID" value="SFO64753.1"/>
    <property type="molecule type" value="Genomic_DNA"/>
</dbReference>
<dbReference type="Proteomes" id="UP000199614">
    <property type="component" value="Unassembled WGS sequence"/>
</dbReference>
<name>A0A1I5IWG8_PSUAM</name>
<dbReference type="AlphaFoldDB" id="A0A1I5IWG8"/>
<protein>
    <submittedName>
        <fullName evidence="1">Uncharacterized protein</fullName>
    </submittedName>
</protein>
<keyword evidence="2" id="KW-1185">Reference proteome</keyword>
<evidence type="ECO:0000313" key="1">
    <source>
        <dbReference type="EMBL" id="SFO64753.1"/>
    </source>
</evidence>
<reference evidence="1 2" key="1">
    <citation type="submission" date="2016-10" db="EMBL/GenBank/DDBJ databases">
        <authorList>
            <person name="de Groot N.N."/>
        </authorList>
    </citation>
    <scope>NUCLEOTIDE SEQUENCE [LARGE SCALE GENOMIC DNA]</scope>
    <source>
        <strain evidence="1 2">CGMCC 4.1877</strain>
    </source>
</reference>
<proteinExistence type="predicted"/>
<organism evidence="1 2">
    <name type="scientific">Pseudonocardia ammonioxydans</name>
    <dbReference type="NCBI Taxonomy" id="260086"/>
    <lineage>
        <taxon>Bacteria</taxon>
        <taxon>Bacillati</taxon>
        <taxon>Actinomycetota</taxon>
        <taxon>Actinomycetes</taxon>
        <taxon>Pseudonocardiales</taxon>
        <taxon>Pseudonocardiaceae</taxon>
        <taxon>Pseudonocardia</taxon>
    </lineage>
</organism>
<gene>
    <name evidence="1" type="ORF">SAMN05216207_11441</name>
</gene>
<sequence>TNIAAALRHHARDTLRPLATYKIT</sequence>